<evidence type="ECO:0000313" key="7">
    <source>
        <dbReference type="Proteomes" id="UP000002432"/>
    </source>
</evidence>
<organism evidence="6 7">
    <name type="scientific">Koribacter versatilis (strain Ellin345)</name>
    <dbReference type="NCBI Taxonomy" id="204669"/>
    <lineage>
        <taxon>Bacteria</taxon>
        <taxon>Pseudomonadati</taxon>
        <taxon>Acidobacteriota</taxon>
        <taxon>Terriglobia</taxon>
        <taxon>Terriglobales</taxon>
        <taxon>Candidatus Korobacteraceae</taxon>
        <taxon>Candidatus Korobacter</taxon>
    </lineage>
</organism>
<dbReference type="GO" id="GO:0042597">
    <property type="term" value="C:periplasmic space"/>
    <property type="evidence" value="ECO:0007669"/>
    <property type="project" value="InterPro"/>
</dbReference>
<dbReference type="PANTHER" id="PTHR34820:SF4">
    <property type="entry name" value="INNER MEMBRANE PROTEIN YEBZ"/>
    <property type="match status" value="1"/>
</dbReference>
<dbReference type="OrthoDB" id="2353937at2"/>
<dbReference type="KEGG" id="aba:Acid345_4019"/>
<dbReference type="InterPro" id="IPR032694">
    <property type="entry name" value="CopC/D"/>
</dbReference>
<keyword evidence="3" id="KW-0732">Signal</keyword>
<dbReference type="PANTHER" id="PTHR34820">
    <property type="entry name" value="INNER MEMBRANE PROTEIN YEBZ"/>
    <property type="match status" value="1"/>
</dbReference>
<dbReference type="EMBL" id="CP000360">
    <property type="protein sequence ID" value="ABF43019.1"/>
    <property type="molecule type" value="Genomic_DNA"/>
</dbReference>
<evidence type="ECO:0000259" key="5">
    <source>
        <dbReference type="Pfam" id="PF04234"/>
    </source>
</evidence>
<comment type="subcellular location">
    <subcellularLocation>
        <location evidence="1">Cell envelope</location>
    </subcellularLocation>
</comment>
<dbReference type="GO" id="GO:0005507">
    <property type="term" value="F:copper ion binding"/>
    <property type="evidence" value="ECO:0007669"/>
    <property type="project" value="InterPro"/>
</dbReference>
<dbReference type="SUPFAM" id="SSF81296">
    <property type="entry name" value="E set domains"/>
    <property type="match status" value="1"/>
</dbReference>
<dbReference type="InterPro" id="IPR007348">
    <property type="entry name" value="CopC_dom"/>
</dbReference>
<sequence length="122" mass="13497">MHLSFRSWAMRLLVLVLLVWTAEFAWAHAVLVESSPAANAAVKGPDIAFNLRFNVRIDGDRSRLWLLSPDGNTAPLPIEKQPSPDRLQAHASGLKAGTYKLQWHVLASDGHMSKGEIPFTVN</sequence>
<proteinExistence type="predicted"/>
<gene>
    <name evidence="6" type="ordered locus">Acid345_4019</name>
</gene>
<evidence type="ECO:0000256" key="1">
    <source>
        <dbReference type="ARBA" id="ARBA00004196"/>
    </source>
</evidence>
<reference evidence="6 7" key="1">
    <citation type="journal article" date="2009" name="Appl. Environ. Microbiol.">
        <title>Three genomes from the phylum Acidobacteria provide insight into the lifestyles of these microorganisms in soils.</title>
        <authorList>
            <person name="Ward N.L."/>
            <person name="Challacombe J.F."/>
            <person name="Janssen P.H."/>
            <person name="Henrissat B."/>
            <person name="Coutinho P.M."/>
            <person name="Wu M."/>
            <person name="Xie G."/>
            <person name="Haft D.H."/>
            <person name="Sait M."/>
            <person name="Badger J."/>
            <person name="Barabote R.D."/>
            <person name="Bradley B."/>
            <person name="Brettin T.S."/>
            <person name="Brinkac L.M."/>
            <person name="Bruce D."/>
            <person name="Creasy T."/>
            <person name="Daugherty S.C."/>
            <person name="Davidsen T.M."/>
            <person name="DeBoy R.T."/>
            <person name="Detter J.C."/>
            <person name="Dodson R.J."/>
            <person name="Durkin A.S."/>
            <person name="Ganapathy A."/>
            <person name="Gwinn-Giglio M."/>
            <person name="Han C.S."/>
            <person name="Khouri H."/>
            <person name="Kiss H."/>
            <person name="Kothari S.P."/>
            <person name="Madupu R."/>
            <person name="Nelson K.E."/>
            <person name="Nelson W.C."/>
            <person name="Paulsen I."/>
            <person name="Penn K."/>
            <person name="Ren Q."/>
            <person name="Rosovitz M.J."/>
            <person name="Selengut J.D."/>
            <person name="Shrivastava S."/>
            <person name="Sullivan S.A."/>
            <person name="Tapia R."/>
            <person name="Thompson L.S."/>
            <person name="Watkins K.L."/>
            <person name="Yang Q."/>
            <person name="Yu C."/>
            <person name="Zafar N."/>
            <person name="Zhou L."/>
            <person name="Kuske C.R."/>
        </authorList>
    </citation>
    <scope>NUCLEOTIDE SEQUENCE [LARGE SCALE GENOMIC DNA]</scope>
    <source>
        <strain evidence="6 7">Ellin345</strain>
    </source>
</reference>
<dbReference type="HOGENOM" id="CLU_087859_4_2_0"/>
<dbReference type="Proteomes" id="UP000002432">
    <property type="component" value="Chromosome"/>
</dbReference>
<protein>
    <submittedName>
        <fullName evidence="6">Copper resistance protein CopC</fullName>
    </submittedName>
</protein>
<dbReference type="InterPro" id="IPR014756">
    <property type="entry name" value="Ig_E-set"/>
</dbReference>
<dbReference type="InterPro" id="IPR014755">
    <property type="entry name" value="Cu-Rt/internalin_Ig-like"/>
</dbReference>
<keyword evidence="7" id="KW-1185">Reference proteome</keyword>
<dbReference type="EnsemblBacteria" id="ABF43019">
    <property type="protein sequence ID" value="ABF43019"/>
    <property type="gene ID" value="Acid345_4019"/>
</dbReference>
<evidence type="ECO:0000256" key="4">
    <source>
        <dbReference type="ARBA" id="ARBA00023008"/>
    </source>
</evidence>
<dbReference type="STRING" id="204669.Acid345_4019"/>
<dbReference type="GO" id="GO:0005886">
    <property type="term" value="C:plasma membrane"/>
    <property type="evidence" value="ECO:0007669"/>
    <property type="project" value="TreeGrafter"/>
</dbReference>
<dbReference type="Gene3D" id="2.60.40.1220">
    <property type="match status" value="1"/>
</dbReference>
<accession>Q1IJD1</accession>
<dbReference type="GO" id="GO:0046688">
    <property type="term" value="P:response to copper ion"/>
    <property type="evidence" value="ECO:0007669"/>
    <property type="project" value="InterPro"/>
</dbReference>
<dbReference type="Pfam" id="PF04234">
    <property type="entry name" value="CopC"/>
    <property type="match status" value="1"/>
</dbReference>
<dbReference type="GO" id="GO:0030313">
    <property type="term" value="C:cell envelope"/>
    <property type="evidence" value="ECO:0007669"/>
    <property type="project" value="UniProtKB-SubCell"/>
</dbReference>
<keyword evidence="2" id="KW-0479">Metal-binding</keyword>
<evidence type="ECO:0000313" key="6">
    <source>
        <dbReference type="EMBL" id="ABF43019.1"/>
    </source>
</evidence>
<dbReference type="eggNOG" id="COG2372">
    <property type="taxonomic scope" value="Bacteria"/>
</dbReference>
<evidence type="ECO:0000256" key="2">
    <source>
        <dbReference type="ARBA" id="ARBA00022723"/>
    </source>
</evidence>
<dbReference type="AlphaFoldDB" id="Q1IJD1"/>
<dbReference type="GO" id="GO:0006825">
    <property type="term" value="P:copper ion transport"/>
    <property type="evidence" value="ECO:0007669"/>
    <property type="project" value="InterPro"/>
</dbReference>
<name>Q1IJD1_KORVE</name>
<feature type="domain" description="CopC" evidence="5">
    <location>
        <begin position="28"/>
        <end position="121"/>
    </location>
</feature>
<evidence type="ECO:0000256" key="3">
    <source>
        <dbReference type="ARBA" id="ARBA00022729"/>
    </source>
</evidence>
<keyword evidence="4" id="KW-0186">Copper</keyword>